<gene>
    <name evidence="2" type="ORF">ACFPL4_04155</name>
</gene>
<dbReference type="Proteomes" id="UP001595908">
    <property type="component" value="Unassembled WGS sequence"/>
</dbReference>
<evidence type="ECO:0000313" key="2">
    <source>
        <dbReference type="EMBL" id="MFC4977555.1"/>
    </source>
</evidence>
<evidence type="ECO:0000256" key="1">
    <source>
        <dbReference type="SAM" id="MobiDB-lite"/>
    </source>
</evidence>
<protein>
    <submittedName>
        <fullName evidence="2">Uncharacterized protein</fullName>
    </submittedName>
</protein>
<feature type="region of interest" description="Disordered" evidence="1">
    <location>
        <begin position="66"/>
        <end position="85"/>
    </location>
</feature>
<dbReference type="RefSeq" id="WP_033297763.1">
    <property type="nucleotide sequence ID" value="NZ_JBHSJE010000001.1"/>
</dbReference>
<sequence>MARFHHTVVVTALDRASFDDCAALMLDVVEATRTDREGAPLEAGEKVPGVRLVRGRHLRAGARCTVTSAPSPAAPRSAPGAPPATTAVRIREWRRSTGISVEQLLFRIPLRRGFRSGADEAAAWWNTTLGKDLPSPDALRAEFVEAMTSKDPAYEAPG</sequence>
<keyword evidence="3" id="KW-1185">Reference proteome</keyword>
<organism evidence="2 3">
    <name type="scientific">Streptomyces atroolivaceus</name>
    <dbReference type="NCBI Taxonomy" id="66869"/>
    <lineage>
        <taxon>Bacteria</taxon>
        <taxon>Bacillati</taxon>
        <taxon>Actinomycetota</taxon>
        <taxon>Actinomycetes</taxon>
        <taxon>Kitasatosporales</taxon>
        <taxon>Streptomycetaceae</taxon>
        <taxon>Streptomyces</taxon>
    </lineage>
</organism>
<accession>A0ABV9V2T3</accession>
<reference evidence="3" key="1">
    <citation type="journal article" date="2019" name="Int. J. Syst. Evol. Microbiol.">
        <title>The Global Catalogue of Microorganisms (GCM) 10K type strain sequencing project: providing services to taxonomists for standard genome sequencing and annotation.</title>
        <authorList>
            <consortium name="The Broad Institute Genomics Platform"/>
            <consortium name="The Broad Institute Genome Sequencing Center for Infectious Disease"/>
            <person name="Wu L."/>
            <person name="Ma J."/>
        </authorList>
    </citation>
    <scope>NUCLEOTIDE SEQUENCE [LARGE SCALE GENOMIC DNA]</scope>
    <source>
        <strain evidence="3">ICMP 257</strain>
    </source>
</reference>
<feature type="compositionally biased region" description="Low complexity" evidence="1">
    <location>
        <begin position="67"/>
        <end position="85"/>
    </location>
</feature>
<evidence type="ECO:0000313" key="3">
    <source>
        <dbReference type="Proteomes" id="UP001595908"/>
    </source>
</evidence>
<proteinExistence type="predicted"/>
<dbReference type="GeneID" id="31232026"/>
<dbReference type="EMBL" id="JBHSJE010000001">
    <property type="protein sequence ID" value="MFC4977555.1"/>
    <property type="molecule type" value="Genomic_DNA"/>
</dbReference>
<comment type="caution">
    <text evidence="2">The sequence shown here is derived from an EMBL/GenBank/DDBJ whole genome shotgun (WGS) entry which is preliminary data.</text>
</comment>
<name>A0ABV9V2T3_STRAZ</name>